<evidence type="ECO:0000313" key="2">
    <source>
        <dbReference type="Proteomes" id="UP000591131"/>
    </source>
</evidence>
<dbReference type="EMBL" id="JAAPAO010000229">
    <property type="protein sequence ID" value="KAF4666660.1"/>
    <property type="molecule type" value="Genomic_DNA"/>
</dbReference>
<name>A0A7J6M650_PERCH</name>
<dbReference type="Gene3D" id="3.40.50.150">
    <property type="entry name" value="Vaccinia Virus protein VP39"/>
    <property type="match status" value="1"/>
</dbReference>
<sequence length="234" mass="25553">MMSHVRGDRIEPELREVDLGQSHVLNLRCSDIFQDSQCGLRLWESGIVLARYLLSLDLPSNLSILELGSGCGVAGLAASAYLAPSRIVLTDGNDRTVKNLKHNVADLPASPCGAKPTVQRLLWGVDPCPGQQRFDLVIGSDLFYSLEGARRLAVALDECLTGTGTGILVAPMDRLDENMARDDFKRAMMAKRFLIEEETVTFPSGVEVSGRSVWPCEGGGEFIVFKCRREEGAI</sequence>
<gene>
    <name evidence="1" type="ORF">FOL47_003963</name>
</gene>
<organism evidence="1 2">
    <name type="scientific">Perkinsus chesapeaki</name>
    <name type="common">Clam parasite</name>
    <name type="synonym">Perkinsus andrewsi</name>
    <dbReference type="NCBI Taxonomy" id="330153"/>
    <lineage>
        <taxon>Eukaryota</taxon>
        <taxon>Sar</taxon>
        <taxon>Alveolata</taxon>
        <taxon>Perkinsozoa</taxon>
        <taxon>Perkinsea</taxon>
        <taxon>Perkinsida</taxon>
        <taxon>Perkinsidae</taxon>
        <taxon>Perkinsus</taxon>
    </lineage>
</organism>
<dbReference type="PANTHER" id="PTHR14614">
    <property type="entry name" value="HEPATOCELLULAR CARCINOMA-ASSOCIATED ANTIGEN"/>
    <property type="match status" value="1"/>
</dbReference>
<comment type="caution">
    <text evidence="1">The sequence shown here is derived from an EMBL/GenBank/DDBJ whole genome shotgun (WGS) entry which is preliminary data.</text>
</comment>
<dbReference type="Pfam" id="PF10294">
    <property type="entry name" value="Methyltransf_16"/>
    <property type="match status" value="1"/>
</dbReference>
<evidence type="ECO:0000313" key="1">
    <source>
        <dbReference type="EMBL" id="KAF4666660.1"/>
    </source>
</evidence>
<dbReference type="OrthoDB" id="46564at2759"/>
<protein>
    <submittedName>
        <fullName evidence="1">Uncharacterized protein</fullName>
    </submittedName>
</protein>
<dbReference type="InterPro" id="IPR029063">
    <property type="entry name" value="SAM-dependent_MTases_sf"/>
</dbReference>
<reference evidence="1 2" key="1">
    <citation type="submission" date="2020-04" db="EMBL/GenBank/DDBJ databases">
        <title>Perkinsus chesapeaki whole genome sequence.</title>
        <authorList>
            <person name="Bogema D.R."/>
        </authorList>
    </citation>
    <scope>NUCLEOTIDE SEQUENCE [LARGE SCALE GENOMIC DNA]</scope>
    <source>
        <strain evidence="1">ATCC PRA-425</strain>
    </source>
</reference>
<dbReference type="AlphaFoldDB" id="A0A7J6M650"/>
<dbReference type="Proteomes" id="UP000591131">
    <property type="component" value="Unassembled WGS sequence"/>
</dbReference>
<dbReference type="InterPro" id="IPR019410">
    <property type="entry name" value="Methyltransf_16"/>
</dbReference>
<proteinExistence type="predicted"/>
<accession>A0A7J6M650</accession>
<keyword evidence="2" id="KW-1185">Reference proteome</keyword>
<dbReference type="SUPFAM" id="SSF53335">
    <property type="entry name" value="S-adenosyl-L-methionine-dependent methyltransferases"/>
    <property type="match status" value="1"/>
</dbReference>